<keyword evidence="2" id="KW-0564">Palmitate</keyword>
<dbReference type="GO" id="GO:0015562">
    <property type="term" value="F:efflux transmembrane transporter activity"/>
    <property type="evidence" value="ECO:0007669"/>
    <property type="project" value="InterPro"/>
</dbReference>
<keyword evidence="2 4" id="KW-0449">Lipoprotein</keyword>
<evidence type="ECO:0000313" key="5">
    <source>
        <dbReference type="Proteomes" id="UP000252174"/>
    </source>
</evidence>
<keyword evidence="2" id="KW-0472">Membrane</keyword>
<dbReference type="Gene3D" id="1.20.1600.10">
    <property type="entry name" value="Outer membrane efflux proteins (OEP)"/>
    <property type="match status" value="1"/>
</dbReference>
<dbReference type="Gene3D" id="2.20.200.10">
    <property type="entry name" value="Outer membrane efflux proteins (OEP)"/>
    <property type="match status" value="1"/>
</dbReference>
<comment type="subcellular location">
    <subcellularLocation>
        <location evidence="2">Cell membrane</location>
        <topology evidence="2">Lipid-anchor</topology>
    </subcellularLocation>
</comment>
<evidence type="ECO:0000256" key="2">
    <source>
        <dbReference type="RuleBase" id="RU362097"/>
    </source>
</evidence>
<dbReference type="PANTHER" id="PTHR30203:SF21">
    <property type="entry name" value="OUTER MEMBRANE COMPONENT OF MULTIDRUG EFFLUX PUMP-RELATED"/>
    <property type="match status" value="1"/>
</dbReference>
<dbReference type="AlphaFoldDB" id="A0A369ARC2"/>
<keyword evidence="2" id="KW-0812">Transmembrane</keyword>
<dbReference type="RefSeq" id="WP_114482374.1">
    <property type="nucleotide sequence ID" value="NZ_QPJU01000002.1"/>
</dbReference>
<dbReference type="PROSITE" id="PS51257">
    <property type="entry name" value="PROKAR_LIPOPROTEIN"/>
    <property type="match status" value="1"/>
</dbReference>
<keyword evidence="3" id="KW-0175">Coiled coil</keyword>
<proteinExistence type="inferred from homology"/>
<dbReference type="SUPFAM" id="SSF56954">
    <property type="entry name" value="Outer membrane efflux proteins (OEP)"/>
    <property type="match status" value="1"/>
</dbReference>
<feature type="coiled-coil region" evidence="3">
    <location>
        <begin position="407"/>
        <end position="458"/>
    </location>
</feature>
<dbReference type="OrthoDB" id="9770517at2"/>
<dbReference type="Proteomes" id="UP000252174">
    <property type="component" value="Unassembled WGS sequence"/>
</dbReference>
<dbReference type="EMBL" id="QPJU01000002">
    <property type="protein sequence ID" value="RCX10786.1"/>
    <property type="molecule type" value="Genomic_DNA"/>
</dbReference>
<accession>A0A369ARC2</accession>
<comment type="similarity">
    <text evidence="1 2">Belongs to the outer membrane factor (OMF) (TC 1.B.17) family.</text>
</comment>
<keyword evidence="5" id="KW-1185">Reference proteome</keyword>
<protein>
    <submittedName>
        <fullName evidence="4">NodT family efflux transporter outer membrane factor (OMF) lipoprotein</fullName>
    </submittedName>
</protein>
<gene>
    <name evidence="4" type="ORF">DFR45_102187</name>
</gene>
<dbReference type="InterPro" id="IPR010131">
    <property type="entry name" value="MdtP/NodT-like"/>
</dbReference>
<dbReference type="InterPro" id="IPR003423">
    <property type="entry name" value="OMP_efflux"/>
</dbReference>
<evidence type="ECO:0000256" key="1">
    <source>
        <dbReference type="ARBA" id="ARBA00007613"/>
    </source>
</evidence>
<evidence type="ECO:0000256" key="3">
    <source>
        <dbReference type="SAM" id="Coils"/>
    </source>
</evidence>
<dbReference type="PANTHER" id="PTHR30203">
    <property type="entry name" value="OUTER MEMBRANE CATION EFFLUX PROTEIN"/>
    <property type="match status" value="1"/>
</dbReference>
<dbReference type="NCBIfam" id="TIGR01845">
    <property type="entry name" value="outer_NodT"/>
    <property type="match status" value="1"/>
</dbReference>
<comment type="caution">
    <text evidence="4">The sequence shown here is derived from an EMBL/GenBank/DDBJ whole genome shotgun (WGS) entry which is preliminary data.</text>
</comment>
<keyword evidence="2" id="KW-1134">Transmembrane beta strand</keyword>
<dbReference type="GO" id="GO:0005886">
    <property type="term" value="C:plasma membrane"/>
    <property type="evidence" value="ECO:0007669"/>
    <property type="project" value="UniProtKB-SubCell"/>
</dbReference>
<sequence length="487" mass="51222">MKRLLQGGVLALVLAGVAACTTVGPDYALPKDSRFAQTQQQPVALDARGSSAVDAAHAAVAGRWWKLYDDARLDALVEQALQGNVELKVAAARLAQAQARYTQVLALGGVNGNVEAAAVRGRISAESLLQPEVLPVANFANASLSVSYQLDLFGKIRRAVEAASADAEAVQAASDLARISVAAAVVGAYAEICHGNHELAVARHSLELQQASRQVAARLHASGRGTVTAVKRAETQVATLQAALPLLQARKQAAAYELAELLGRTPDQVPAEALDCAEAPELKQPIPVGDGAALLRRRPDVRQVERELAAATAEIGVATAEMYPDVFIGGSIGANGLLDDFGKKVTQQFTFGPLLSWSIPGRGARARVRGASARADMMLAEFDRVVLQALRETQTILSSYAEDLRHVAALREARDRAEVAAADMRRLYQGGRVPYLASLDAERTLASTEASLAAAEAQVSKDQIRLFLALGGGWADQAAATSAGAAH</sequence>
<name>A0A369ARC2_9BURK</name>
<organism evidence="4 5">
    <name type="scientific">Extensimonas vulgaris</name>
    <dbReference type="NCBI Taxonomy" id="1031594"/>
    <lineage>
        <taxon>Bacteria</taxon>
        <taxon>Pseudomonadati</taxon>
        <taxon>Pseudomonadota</taxon>
        <taxon>Betaproteobacteria</taxon>
        <taxon>Burkholderiales</taxon>
        <taxon>Comamonadaceae</taxon>
        <taxon>Extensimonas</taxon>
    </lineage>
</organism>
<reference evidence="4 5" key="1">
    <citation type="submission" date="2018-07" db="EMBL/GenBank/DDBJ databases">
        <title>Genomic Encyclopedia of Type Strains, Phase IV (KMG-IV): sequencing the most valuable type-strain genomes for metagenomic binning, comparative biology and taxonomic classification.</title>
        <authorList>
            <person name="Goeker M."/>
        </authorList>
    </citation>
    <scope>NUCLEOTIDE SEQUENCE [LARGE SCALE GENOMIC DNA]</scope>
    <source>
        <strain evidence="4 5">DSM 100911</strain>
    </source>
</reference>
<evidence type="ECO:0000313" key="4">
    <source>
        <dbReference type="EMBL" id="RCX10786.1"/>
    </source>
</evidence>
<dbReference type="Pfam" id="PF02321">
    <property type="entry name" value="OEP"/>
    <property type="match status" value="2"/>
</dbReference>